<dbReference type="OrthoDB" id="2923697at2759"/>
<name>A0A067TVP7_GALM3</name>
<proteinExistence type="predicted"/>
<dbReference type="Gene3D" id="3.30.710.10">
    <property type="entry name" value="Potassium Channel Kv1.1, Chain A"/>
    <property type="match status" value="1"/>
</dbReference>
<accession>A0A067TVP7</accession>
<feature type="region of interest" description="Disordered" evidence="1">
    <location>
        <begin position="19"/>
        <end position="58"/>
    </location>
</feature>
<keyword evidence="4" id="KW-1185">Reference proteome</keyword>
<evidence type="ECO:0000313" key="4">
    <source>
        <dbReference type="Proteomes" id="UP000027222"/>
    </source>
</evidence>
<reference evidence="4" key="1">
    <citation type="journal article" date="2014" name="Proc. Natl. Acad. Sci. U.S.A.">
        <title>Extensive sampling of basidiomycete genomes demonstrates inadequacy of the white-rot/brown-rot paradigm for wood decay fungi.</title>
        <authorList>
            <person name="Riley R."/>
            <person name="Salamov A.A."/>
            <person name="Brown D.W."/>
            <person name="Nagy L.G."/>
            <person name="Floudas D."/>
            <person name="Held B.W."/>
            <person name="Levasseur A."/>
            <person name="Lombard V."/>
            <person name="Morin E."/>
            <person name="Otillar R."/>
            <person name="Lindquist E.A."/>
            <person name="Sun H."/>
            <person name="LaButti K.M."/>
            <person name="Schmutz J."/>
            <person name="Jabbour D."/>
            <person name="Luo H."/>
            <person name="Baker S.E."/>
            <person name="Pisabarro A.G."/>
            <person name="Walton J.D."/>
            <person name="Blanchette R.A."/>
            <person name="Henrissat B."/>
            <person name="Martin F."/>
            <person name="Cullen D."/>
            <person name="Hibbett D.S."/>
            <person name="Grigoriev I.V."/>
        </authorList>
    </citation>
    <scope>NUCLEOTIDE SEQUENCE [LARGE SCALE GENOMIC DNA]</scope>
    <source>
        <strain evidence="4">CBS 339.88</strain>
    </source>
</reference>
<dbReference type="InterPro" id="IPR000210">
    <property type="entry name" value="BTB/POZ_dom"/>
</dbReference>
<dbReference type="EMBL" id="KL142369">
    <property type="protein sequence ID" value="KDR83058.1"/>
    <property type="molecule type" value="Genomic_DNA"/>
</dbReference>
<evidence type="ECO:0000259" key="2">
    <source>
        <dbReference type="PROSITE" id="PS50097"/>
    </source>
</evidence>
<dbReference type="Proteomes" id="UP000027222">
    <property type="component" value="Unassembled WGS sequence"/>
</dbReference>
<feature type="compositionally biased region" description="Basic and acidic residues" evidence="1">
    <location>
        <begin position="19"/>
        <end position="33"/>
    </location>
</feature>
<gene>
    <name evidence="3" type="ORF">GALMADRAFT_134567</name>
</gene>
<organism evidence="3 4">
    <name type="scientific">Galerina marginata (strain CBS 339.88)</name>
    <dbReference type="NCBI Taxonomy" id="685588"/>
    <lineage>
        <taxon>Eukaryota</taxon>
        <taxon>Fungi</taxon>
        <taxon>Dikarya</taxon>
        <taxon>Basidiomycota</taxon>
        <taxon>Agaricomycotina</taxon>
        <taxon>Agaricomycetes</taxon>
        <taxon>Agaricomycetidae</taxon>
        <taxon>Agaricales</taxon>
        <taxon>Agaricineae</taxon>
        <taxon>Strophariaceae</taxon>
        <taxon>Galerina</taxon>
    </lineage>
</organism>
<protein>
    <recommendedName>
        <fullName evidence="2">BTB domain-containing protein</fullName>
    </recommendedName>
</protein>
<evidence type="ECO:0000256" key="1">
    <source>
        <dbReference type="SAM" id="MobiDB-lite"/>
    </source>
</evidence>
<sequence length="421" mass="47705">MPTANSPFRKFIIVDDSTIREARDRQEEREKEKRPRKRQRVEDSDDEGGNGGEKRRPLYAYKMAERDPVFFKEDAGADCYIRVEAVSFKIHKELLSCSQFMTELLEEHIQDNGPTTEEKPLRFVLPTAEEYRAFLWALYATSVSSSSHIPLILSYPIQSSSEELIASPHEQTYVDRLLLLASMTQKYDIPKLHTWLRAALHSTASSPVFMESCASASLAQLVDACIKYKYPDTLLLVVAKWCARLEAKDTPSVPAIQAADRHELVDLRGVAYYVHIQDMIDRQGTFTEKGALQLRADPKLNNGQVMRLLTGYWSLVSMWERLRMHPIALPKSEECTEEGAHAKCAATWERRWISAAGWKRILGISSADILALLACLRDQLMNDDDLKAGMNPDCRAAGLDALRDLRTKTKAGLPDHFFGLV</sequence>
<evidence type="ECO:0000313" key="3">
    <source>
        <dbReference type="EMBL" id="KDR83058.1"/>
    </source>
</evidence>
<dbReference type="InterPro" id="IPR011333">
    <property type="entry name" value="SKP1/BTB/POZ_sf"/>
</dbReference>
<feature type="domain" description="BTB" evidence="2">
    <location>
        <begin position="77"/>
        <end position="147"/>
    </location>
</feature>
<dbReference type="HOGENOM" id="CLU_040061_1_0_1"/>
<dbReference type="AlphaFoldDB" id="A0A067TVP7"/>
<dbReference type="PROSITE" id="PS50097">
    <property type="entry name" value="BTB"/>
    <property type="match status" value="1"/>
</dbReference>